<comment type="caution">
    <text evidence="1">The sequence shown here is derived from an EMBL/GenBank/DDBJ whole genome shotgun (WGS) entry which is preliminary data.</text>
</comment>
<name>A0ACB6QQ00_9PLEO</name>
<protein>
    <submittedName>
        <fullName evidence="1">Uncharacterized protein</fullName>
    </submittedName>
</protein>
<keyword evidence="2" id="KW-1185">Reference proteome</keyword>
<gene>
    <name evidence="1" type="ORF">BDR25DRAFT_356816</name>
</gene>
<organism evidence="1 2">
    <name type="scientific">Lindgomyces ingoldianus</name>
    <dbReference type="NCBI Taxonomy" id="673940"/>
    <lineage>
        <taxon>Eukaryota</taxon>
        <taxon>Fungi</taxon>
        <taxon>Dikarya</taxon>
        <taxon>Ascomycota</taxon>
        <taxon>Pezizomycotina</taxon>
        <taxon>Dothideomycetes</taxon>
        <taxon>Pleosporomycetidae</taxon>
        <taxon>Pleosporales</taxon>
        <taxon>Lindgomycetaceae</taxon>
        <taxon>Lindgomyces</taxon>
    </lineage>
</organism>
<proteinExistence type="predicted"/>
<evidence type="ECO:0000313" key="2">
    <source>
        <dbReference type="Proteomes" id="UP000799755"/>
    </source>
</evidence>
<reference evidence="1" key="1">
    <citation type="journal article" date="2020" name="Stud. Mycol.">
        <title>101 Dothideomycetes genomes: a test case for predicting lifestyles and emergence of pathogens.</title>
        <authorList>
            <person name="Haridas S."/>
            <person name="Albert R."/>
            <person name="Binder M."/>
            <person name="Bloem J."/>
            <person name="Labutti K."/>
            <person name="Salamov A."/>
            <person name="Andreopoulos B."/>
            <person name="Baker S."/>
            <person name="Barry K."/>
            <person name="Bills G."/>
            <person name="Bluhm B."/>
            <person name="Cannon C."/>
            <person name="Castanera R."/>
            <person name="Culley D."/>
            <person name="Daum C."/>
            <person name="Ezra D."/>
            <person name="Gonzalez J."/>
            <person name="Henrissat B."/>
            <person name="Kuo A."/>
            <person name="Liang C."/>
            <person name="Lipzen A."/>
            <person name="Lutzoni F."/>
            <person name="Magnuson J."/>
            <person name="Mondo S."/>
            <person name="Nolan M."/>
            <person name="Ohm R."/>
            <person name="Pangilinan J."/>
            <person name="Park H.-J."/>
            <person name="Ramirez L."/>
            <person name="Alfaro M."/>
            <person name="Sun H."/>
            <person name="Tritt A."/>
            <person name="Yoshinaga Y."/>
            <person name="Zwiers L.-H."/>
            <person name="Turgeon B."/>
            <person name="Goodwin S."/>
            <person name="Spatafora J."/>
            <person name="Crous P."/>
            <person name="Grigoriev I."/>
        </authorList>
    </citation>
    <scope>NUCLEOTIDE SEQUENCE</scope>
    <source>
        <strain evidence="1">ATCC 200398</strain>
    </source>
</reference>
<dbReference type="EMBL" id="MU003513">
    <property type="protein sequence ID" value="KAF2469053.1"/>
    <property type="molecule type" value="Genomic_DNA"/>
</dbReference>
<evidence type="ECO:0000313" key="1">
    <source>
        <dbReference type="EMBL" id="KAF2469053.1"/>
    </source>
</evidence>
<sequence>MDTADSREITQRPKKERRLKDQVLIYIHLPAFAKTRDIMHGRCESGETATRISVNNHVSTYSIPPLNCSLPVDFPEYGWVFASLTIHASANAQTAIHCSIHLCIYHSTNVLLHIHAHMNASEQDARSHSLSKDHITCIAEHPHIISSNDAKSVGRFVNLPAYITHRVDIAENTEERSRGRSRVSQRFGARALPVEARGKRTNAVVKKLIVKTLVLEKPSPDWYAIEDLKSRTMTPPMRAEGG</sequence>
<dbReference type="Proteomes" id="UP000799755">
    <property type="component" value="Unassembled WGS sequence"/>
</dbReference>
<accession>A0ACB6QQ00</accession>